<dbReference type="PANTHER" id="PTHR10026">
    <property type="entry name" value="CYCLIN"/>
    <property type="match status" value="1"/>
</dbReference>
<dbReference type="AlphaFoldDB" id="A0A9P7YE40"/>
<dbReference type="InterPro" id="IPR036915">
    <property type="entry name" value="Cyclin-like_sf"/>
</dbReference>
<dbReference type="Gene3D" id="1.10.472.10">
    <property type="entry name" value="Cyclin-like"/>
    <property type="match status" value="2"/>
</dbReference>
<protein>
    <submittedName>
        <fullName evidence="1">Cyclin-like protein</fullName>
    </submittedName>
</protein>
<dbReference type="Proteomes" id="UP000824998">
    <property type="component" value="Unassembled WGS sequence"/>
</dbReference>
<dbReference type="EMBL" id="MU251587">
    <property type="protein sequence ID" value="KAG9231671.1"/>
    <property type="molecule type" value="Genomic_DNA"/>
</dbReference>
<name>A0A9P7YE40_9HELO</name>
<evidence type="ECO:0000313" key="2">
    <source>
        <dbReference type="Proteomes" id="UP000824998"/>
    </source>
</evidence>
<gene>
    <name evidence="1" type="ORF">BJ875DRAFT_382439</name>
</gene>
<dbReference type="OrthoDB" id="10264655at2759"/>
<keyword evidence="2" id="KW-1185">Reference proteome</keyword>
<reference evidence="1" key="1">
    <citation type="journal article" date="2021" name="IMA Fungus">
        <title>Genomic characterization of three marine fungi, including Emericellopsis atlantica sp. nov. with signatures of a generalist lifestyle and marine biomass degradation.</title>
        <authorList>
            <person name="Hagestad O.C."/>
            <person name="Hou L."/>
            <person name="Andersen J.H."/>
            <person name="Hansen E.H."/>
            <person name="Altermark B."/>
            <person name="Li C."/>
            <person name="Kuhnert E."/>
            <person name="Cox R.J."/>
            <person name="Crous P.W."/>
            <person name="Spatafora J.W."/>
            <person name="Lail K."/>
            <person name="Amirebrahimi M."/>
            <person name="Lipzen A."/>
            <person name="Pangilinan J."/>
            <person name="Andreopoulos W."/>
            <person name="Hayes R.D."/>
            <person name="Ng V."/>
            <person name="Grigoriev I.V."/>
            <person name="Jackson S.A."/>
            <person name="Sutton T.D.S."/>
            <person name="Dobson A.D.W."/>
            <person name="Rama T."/>
        </authorList>
    </citation>
    <scope>NUCLEOTIDE SEQUENCE</scope>
    <source>
        <strain evidence="1">TRa018bII</strain>
    </source>
</reference>
<evidence type="ECO:0000313" key="1">
    <source>
        <dbReference type="EMBL" id="KAG9231671.1"/>
    </source>
</evidence>
<sequence>MSHLFNPLVTAEQLYQRRTHNDLPVELQDRIRFDTARLTHSAGILLRLPQDITAQANVLLFRYWTVDNLRDHEFNDASAATIYLTAKISASPRSLRSVANVYKYLLTADHDSSSTKSAPHSYESHARGYYFTEGEYQSLRGRLLTLEGQILNALGFNTHVALPHPLAITYLQTLDIFSPSIPKHAATEISQRTVQYLNTALMSPQMLYLTHQPPSLATAAIYLAAKEVGVTLPDVEWWEVFDCEREELGFLVMAMGSLDAIARGYQERDGAKGMITRMAIDNENRRSSLETDNTTPRV</sequence>
<dbReference type="InterPro" id="IPR043198">
    <property type="entry name" value="Cyclin/Ssn8"/>
</dbReference>
<comment type="caution">
    <text evidence="1">The sequence shown here is derived from an EMBL/GenBank/DDBJ whole genome shotgun (WGS) entry which is preliminary data.</text>
</comment>
<organism evidence="1 2">
    <name type="scientific">Amylocarpus encephaloides</name>
    <dbReference type="NCBI Taxonomy" id="45428"/>
    <lineage>
        <taxon>Eukaryota</taxon>
        <taxon>Fungi</taxon>
        <taxon>Dikarya</taxon>
        <taxon>Ascomycota</taxon>
        <taxon>Pezizomycotina</taxon>
        <taxon>Leotiomycetes</taxon>
        <taxon>Helotiales</taxon>
        <taxon>Helotiales incertae sedis</taxon>
        <taxon>Amylocarpus</taxon>
    </lineage>
</organism>
<dbReference type="GO" id="GO:0006357">
    <property type="term" value="P:regulation of transcription by RNA polymerase II"/>
    <property type="evidence" value="ECO:0007669"/>
    <property type="project" value="InterPro"/>
</dbReference>
<dbReference type="GO" id="GO:0016538">
    <property type="term" value="F:cyclin-dependent protein serine/threonine kinase regulator activity"/>
    <property type="evidence" value="ECO:0007669"/>
    <property type="project" value="InterPro"/>
</dbReference>
<proteinExistence type="predicted"/>
<dbReference type="SUPFAM" id="SSF47954">
    <property type="entry name" value="Cyclin-like"/>
    <property type="match status" value="2"/>
</dbReference>
<accession>A0A9P7YE40</accession>